<dbReference type="SUPFAM" id="SSF53335">
    <property type="entry name" value="S-adenosyl-L-methionine-dependent methyltransferases"/>
    <property type="match status" value="1"/>
</dbReference>
<evidence type="ECO:0000313" key="4">
    <source>
        <dbReference type="Proteomes" id="UP000663832"/>
    </source>
</evidence>
<comment type="caution">
    <text evidence="2">The sequence shown here is derived from an EMBL/GenBank/DDBJ whole genome shotgun (WGS) entry which is preliminary data.</text>
</comment>
<evidence type="ECO:0000313" key="2">
    <source>
        <dbReference type="EMBL" id="CAF1347597.1"/>
    </source>
</evidence>
<dbReference type="PANTHER" id="PTHR43861:SF3">
    <property type="entry name" value="PUTATIVE (AFU_ORTHOLOGUE AFUA_2G14390)-RELATED"/>
    <property type="match status" value="1"/>
</dbReference>
<keyword evidence="1" id="KW-0808">Transferase</keyword>
<dbReference type="InterPro" id="IPR029063">
    <property type="entry name" value="SAM-dependent_MTases_sf"/>
</dbReference>
<evidence type="ECO:0008006" key="6">
    <source>
        <dbReference type="Google" id="ProtNLM"/>
    </source>
</evidence>
<dbReference type="GO" id="GO:0016740">
    <property type="term" value="F:transferase activity"/>
    <property type="evidence" value="ECO:0007669"/>
    <property type="project" value="UniProtKB-KW"/>
</dbReference>
<dbReference type="AlphaFoldDB" id="A0A815H5A2"/>
<proteinExistence type="predicted"/>
<dbReference type="Proteomes" id="UP000663877">
    <property type="component" value="Unassembled WGS sequence"/>
</dbReference>
<keyword evidence="4" id="KW-1185">Reference proteome</keyword>
<sequence length="288" mass="32435">MGWAGPGWAGRLWAWPSPSGALYRLIRRVKHTIFLLTLAMTEKHTGHNYATANAEHFSERARSYRTELLEELARRCATSIQKIYPFDVNTTEVLDFACGPGLVAFELLPYTKRIVGVDSAQGMVDVFNHDAQKKNISLDKIHCVKIDSLKGDQSDVDGQLFDVVICVQAYHHFEDPTHITNALAQRLKPKGRLIVIDFADDEGTQTILTRKREGAHIHTVAHKHGFSFEQMTDMFKSAGLQDIHAEYGFKISKSEMKSYQGHELFGKALDGDDDISLQYFVAHGEKQS</sequence>
<dbReference type="CDD" id="cd02440">
    <property type="entry name" value="AdoMet_MTases"/>
    <property type="match status" value="1"/>
</dbReference>
<dbReference type="Pfam" id="PF13489">
    <property type="entry name" value="Methyltransf_23"/>
    <property type="match status" value="1"/>
</dbReference>
<protein>
    <recommendedName>
        <fullName evidence="6">Methyltransferase domain-containing protein</fullName>
    </recommendedName>
</protein>
<organism evidence="2 5">
    <name type="scientific">Adineta steineri</name>
    <dbReference type="NCBI Taxonomy" id="433720"/>
    <lineage>
        <taxon>Eukaryota</taxon>
        <taxon>Metazoa</taxon>
        <taxon>Spiralia</taxon>
        <taxon>Gnathifera</taxon>
        <taxon>Rotifera</taxon>
        <taxon>Eurotatoria</taxon>
        <taxon>Bdelloidea</taxon>
        <taxon>Adinetida</taxon>
        <taxon>Adinetidae</taxon>
        <taxon>Adineta</taxon>
    </lineage>
</organism>
<evidence type="ECO:0000313" key="5">
    <source>
        <dbReference type="Proteomes" id="UP000663877"/>
    </source>
</evidence>
<dbReference type="Gene3D" id="3.40.50.150">
    <property type="entry name" value="Vaccinia Virus protein VP39"/>
    <property type="match status" value="1"/>
</dbReference>
<name>A0A815H5A2_9BILA</name>
<evidence type="ECO:0000313" key="3">
    <source>
        <dbReference type="EMBL" id="CAF1595590.1"/>
    </source>
</evidence>
<evidence type="ECO:0000256" key="1">
    <source>
        <dbReference type="ARBA" id="ARBA00022679"/>
    </source>
</evidence>
<dbReference type="EMBL" id="CAJNOM010001157">
    <property type="protein sequence ID" value="CAF1595590.1"/>
    <property type="molecule type" value="Genomic_DNA"/>
</dbReference>
<reference evidence="2" key="1">
    <citation type="submission" date="2021-02" db="EMBL/GenBank/DDBJ databases">
        <authorList>
            <person name="Nowell W R."/>
        </authorList>
    </citation>
    <scope>NUCLEOTIDE SEQUENCE</scope>
</reference>
<dbReference type="PANTHER" id="PTHR43861">
    <property type="entry name" value="TRANS-ACONITATE 2-METHYLTRANSFERASE-RELATED"/>
    <property type="match status" value="1"/>
</dbReference>
<accession>A0A815H5A2</accession>
<dbReference type="Proteomes" id="UP000663832">
    <property type="component" value="Unassembled WGS sequence"/>
</dbReference>
<dbReference type="OrthoDB" id="3647at2759"/>
<dbReference type="EMBL" id="CAJNOI010000802">
    <property type="protein sequence ID" value="CAF1347597.1"/>
    <property type="molecule type" value="Genomic_DNA"/>
</dbReference>
<gene>
    <name evidence="2" type="ORF">BJG266_LOCUS34770</name>
    <name evidence="3" type="ORF">QVE165_LOCUS51840</name>
</gene>